<dbReference type="InterPro" id="IPR036388">
    <property type="entry name" value="WH-like_DNA-bd_sf"/>
</dbReference>
<dbReference type="AlphaFoldDB" id="A0A317E4B3"/>
<dbReference type="PROSITE" id="PS50042">
    <property type="entry name" value="CNMP_BINDING_3"/>
    <property type="match status" value="1"/>
</dbReference>
<dbReference type="PANTHER" id="PTHR24567:SF68">
    <property type="entry name" value="DNA-BINDING TRANSCRIPTIONAL DUAL REGULATOR CRP"/>
    <property type="match status" value="1"/>
</dbReference>
<proteinExistence type="predicted"/>
<reference evidence="6 7" key="1">
    <citation type="submission" date="2018-05" db="EMBL/GenBank/DDBJ databases">
        <title>Zavarzinia sp. HR-AS.</title>
        <authorList>
            <person name="Lee Y."/>
            <person name="Jeon C.O."/>
        </authorList>
    </citation>
    <scope>NUCLEOTIDE SEQUENCE [LARGE SCALE GENOMIC DNA]</scope>
    <source>
        <strain evidence="6 7">HR-AS</strain>
    </source>
</reference>
<dbReference type="Pfam" id="PF00027">
    <property type="entry name" value="cNMP_binding"/>
    <property type="match status" value="1"/>
</dbReference>
<dbReference type="Gene3D" id="2.60.120.10">
    <property type="entry name" value="Jelly Rolls"/>
    <property type="match status" value="1"/>
</dbReference>
<dbReference type="InterPro" id="IPR036390">
    <property type="entry name" value="WH_DNA-bd_sf"/>
</dbReference>
<protein>
    <submittedName>
        <fullName evidence="6">Crp/Fnr family transcriptional regulator</fullName>
    </submittedName>
</protein>
<gene>
    <name evidence="6" type="ORF">DKG74_13720</name>
</gene>
<evidence type="ECO:0000259" key="5">
    <source>
        <dbReference type="PROSITE" id="PS51063"/>
    </source>
</evidence>
<dbReference type="GO" id="GO:0003677">
    <property type="term" value="F:DNA binding"/>
    <property type="evidence" value="ECO:0007669"/>
    <property type="project" value="UniProtKB-KW"/>
</dbReference>
<name>A0A317E4B3_9PROT</name>
<dbReference type="GO" id="GO:0003700">
    <property type="term" value="F:DNA-binding transcription factor activity"/>
    <property type="evidence" value="ECO:0007669"/>
    <property type="project" value="TreeGrafter"/>
</dbReference>
<dbReference type="InterPro" id="IPR014710">
    <property type="entry name" value="RmlC-like_jellyroll"/>
</dbReference>
<evidence type="ECO:0000313" key="6">
    <source>
        <dbReference type="EMBL" id="PWR21481.1"/>
    </source>
</evidence>
<dbReference type="InterPro" id="IPR012318">
    <property type="entry name" value="HTH_CRP"/>
</dbReference>
<dbReference type="GO" id="GO:0005829">
    <property type="term" value="C:cytosol"/>
    <property type="evidence" value="ECO:0007669"/>
    <property type="project" value="TreeGrafter"/>
</dbReference>
<dbReference type="PANTHER" id="PTHR24567">
    <property type="entry name" value="CRP FAMILY TRANSCRIPTIONAL REGULATORY PROTEIN"/>
    <property type="match status" value="1"/>
</dbReference>
<dbReference type="InterPro" id="IPR000595">
    <property type="entry name" value="cNMP-bd_dom"/>
</dbReference>
<dbReference type="Proteomes" id="UP000245461">
    <property type="component" value="Unassembled WGS sequence"/>
</dbReference>
<dbReference type="Gene3D" id="1.10.10.10">
    <property type="entry name" value="Winged helix-like DNA-binding domain superfamily/Winged helix DNA-binding domain"/>
    <property type="match status" value="1"/>
</dbReference>
<dbReference type="EMBL" id="QGLE01000007">
    <property type="protein sequence ID" value="PWR21481.1"/>
    <property type="molecule type" value="Genomic_DNA"/>
</dbReference>
<comment type="caution">
    <text evidence="6">The sequence shown here is derived from an EMBL/GenBank/DDBJ whole genome shotgun (WGS) entry which is preliminary data.</text>
</comment>
<keyword evidence="2" id="KW-0238">DNA-binding</keyword>
<keyword evidence="7" id="KW-1185">Reference proteome</keyword>
<evidence type="ECO:0000256" key="1">
    <source>
        <dbReference type="ARBA" id="ARBA00023015"/>
    </source>
</evidence>
<dbReference type="Pfam" id="PF13545">
    <property type="entry name" value="HTH_Crp_2"/>
    <property type="match status" value="1"/>
</dbReference>
<feature type="domain" description="Cyclic nucleotide-binding" evidence="4">
    <location>
        <begin position="48"/>
        <end position="168"/>
    </location>
</feature>
<evidence type="ECO:0000259" key="4">
    <source>
        <dbReference type="PROSITE" id="PS50042"/>
    </source>
</evidence>
<dbReference type="SUPFAM" id="SSF51206">
    <property type="entry name" value="cAMP-binding domain-like"/>
    <property type="match status" value="1"/>
</dbReference>
<organism evidence="6 7">
    <name type="scientific">Zavarzinia aquatilis</name>
    <dbReference type="NCBI Taxonomy" id="2211142"/>
    <lineage>
        <taxon>Bacteria</taxon>
        <taxon>Pseudomonadati</taxon>
        <taxon>Pseudomonadota</taxon>
        <taxon>Alphaproteobacteria</taxon>
        <taxon>Rhodospirillales</taxon>
        <taxon>Zavarziniaceae</taxon>
        <taxon>Zavarzinia</taxon>
    </lineage>
</organism>
<dbReference type="SMART" id="SM00419">
    <property type="entry name" value="HTH_CRP"/>
    <property type="match status" value="1"/>
</dbReference>
<sequence length="273" mass="30317">MCRESEAGAVSAVTVFSFAKAQPKIDLARLSVTLRAMSTGSMLSRINLLQGLPEAALNDLARAARWHRFDEGEVVFDRQSDCRGVYLVIEGEVDVVNYSNQGREIAYARVKAGDFFGELSAIDGLPRSANIVAQTECRIAELSRDTFAELLKGQPEIAFRVLQKMVRIIRTADERIMDLATLGAHQRVCIELLRLAKADPVKPDSWLIYPMPTQAEIAALASTTRETVARVMSQLIDGGYIRKVHKTVYLNSRESLAELAQRLNPKREDAPAR</sequence>
<dbReference type="SUPFAM" id="SSF46785">
    <property type="entry name" value="Winged helix' DNA-binding domain"/>
    <property type="match status" value="1"/>
</dbReference>
<dbReference type="OrthoDB" id="3182344at2"/>
<dbReference type="CDD" id="cd00038">
    <property type="entry name" value="CAP_ED"/>
    <property type="match status" value="1"/>
</dbReference>
<evidence type="ECO:0000313" key="7">
    <source>
        <dbReference type="Proteomes" id="UP000245461"/>
    </source>
</evidence>
<dbReference type="SMART" id="SM00100">
    <property type="entry name" value="cNMP"/>
    <property type="match status" value="1"/>
</dbReference>
<keyword evidence="3" id="KW-0804">Transcription</keyword>
<evidence type="ECO:0000256" key="3">
    <source>
        <dbReference type="ARBA" id="ARBA00023163"/>
    </source>
</evidence>
<keyword evidence="1" id="KW-0805">Transcription regulation</keyword>
<dbReference type="InterPro" id="IPR018490">
    <property type="entry name" value="cNMP-bd_dom_sf"/>
</dbReference>
<accession>A0A317E4B3</accession>
<dbReference type="PROSITE" id="PS51063">
    <property type="entry name" value="HTH_CRP_2"/>
    <property type="match status" value="1"/>
</dbReference>
<feature type="domain" description="HTH crp-type" evidence="5">
    <location>
        <begin position="182"/>
        <end position="254"/>
    </location>
</feature>
<dbReference type="InterPro" id="IPR050397">
    <property type="entry name" value="Env_Response_Regulators"/>
</dbReference>
<evidence type="ECO:0000256" key="2">
    <source>
        <dbReference type="ARBA" id="ARBA00023125"/>
    </source>
</evidence>